<dbReference type="AlphaFoldDB" id="A0A327ZFS8"/>
<comment type="caution">
    <text evidence="2">The sequence shown here is derived from an EMBL/GenBank/DDBJ whole genome shotgun (WGS) entry which is preliminary data.</text>
</comment>
<protein>
    <recommendedName>
        <fullName evidence="4">Glycerophosphoryl diester phosphodiesterase family protein</fullName>
    </recommendedName>
</protein>
<feature type="transmembrane region" description="Helical" evidence="1">
    <location>
        <begin position="220"/>
        <end position="242"/>
    </location>
</feature>
<accession>A0A327ZFS8</accession>
<keyword evidence="1" id="KW-0812">Transmembrane</keyword>
<feature type="transmembrane region" description="Helical" evidence="1">
    <location>
        <begin position="254"/>
        <end position="277"/>
    </location>
</feature>
<keyword evidence="1" id="KW-1133">Transmembrane helix</keyword>
<dbReference type="Proteomes" id="UP000249341">
    <property type="component" value="Unassembled WGS sequence"/>
</dbReference>
<evidence type="ECO:0000313" key="2">
    <source>
        <dbReference type="EMBL" id="RAK40200.1"/>
    </source>
</evidence>
<sequence>MNHGWENLDGNGHYWPSQTPGVPSSFHAGPSDPLVSPDFSGWCARGTALVKLIWKPALLLHVIVAVPTLVISLPAQNLLEREQSTFTIALDARPTGFPPVGDLAVAVLVVLLAALFTGALYLIATSATVQLVIQAATGRPVELGNALKVALRRTPALFGWGVLAMLLSVVAVLFCILPVIYVAAVLAVLPVVVTVERGAGIGRCFQLFHADFGVSAGRVATVYGIALGASFALLVVSTLAHAGLGATAGSATEVILNGLFSVAFGVVGTTFLVTTYADMRSRKEPFSTAYLTAP</sequence>
<proteinExistence type="predicted"/>
<feature type="transmembrane region" description="Helical" evidence="1">
    <location>
        <begin position="180"/>
        <end position="199"/>
    </location>
</feature>
<feature type="transmembrane region" description="Helical" evidence="1">
    <location>
        <begin position="57"/>
        <end position="75"/>
    </location>
</feature>
<organism evidence="2 3">
    <name type="scientific">Actinoplanes lutulentus</name>
    <dbReference type="NCBI Taxonomy" id="1287878"/>
    <lineage>
        <taxon>Bacteria</taxon>
        <taxon>Bacillati</taxon>
        <taxon>Actinomycetota</taxon>
        <taxon>Actinomycetes</taxon>
        <taxon>Micromonosporales</taxon>
        <taxon>Micromonosporaceae</taxon>
        <taxon>Actinoplanes</taxon>
    </lineage>
</organism>
<dbReference type="EMBL" id="QLMJ01000003">
    <property type="protein sequence ID" value="RAK40200.1"/>
    <property type="molecule type" value="Genomic_DNA"/>
</dbReference>
<dbReference type="OrthoDB" id="3296412at2"/>
<reference evidence="2 3" key="1">
    <citation type="submission" date="2018-06" db="EMBL/GenBank/DDBJ databases">
        <title>Genomic Encyclopedia of Type Strains, Phase III (KMG-III): the genomes of soil and plant-associated and newly described type strains.</title>
        <authorList>
            <person name="Whitman W."/>
        </authorList>
    </citation>
    <scope>NUCLEOTIDE SEQUENCE [LARGE SCALE GENOMIC DNA]</scope>
    <source>
        <strain evidence="2 3">CGMCC 4.7090</strain>
    </source>
</reference>
<evidence type="ECO:0000313" key="3">
    <source>
        <dbReference type="Proteomes" id="UP000249341"/>
    </source>
</evidence>
<name>A0A327ZFS8_9ACTN</name>
<evidence type="ECO:0008006" key="4">
    <source>
        <dbReference type="Google" id="ProtNLM"/>
    </source>
</evidence>
<feature type="transmembrane region" description="Helical" evidence="1">
    <location>
        <begin position="157"/>
        <end position="174"/>
    </location>
</feature>
<keyword evidence="3" id="KW-1185">Reference proteome</keyword>
<feature type="transmembrane region" description="Helical" evidence="1">
    <location>
        <begin position="103"/>
        <end position="124"/>
    </location>
</feature>
<gene>
    <name evidence="2" type="ORF">B0I29_103230</name>
</gene>
<evidence type="ECO:0000256" key="1">
    <source>
        <dbReference type="SAM" id="Phobius"/>
    </source>
</evidence>
<dbReference type="RefSeq" id="WP_111648261.1">
    <property type="nucleotide sequence ID" value="NZ_JACHWI010000009.1"/>
</dbReference>
<keyword evidence="1" id="KW-0472">Membrane</keyword>